<dbReference type="Pfam" id="PF00364">
    <property type="entry name" value="Biotin_lipoyl"/>
    <property type="match status" value="1"/>
</dbReference>
<dbReference type="EMBL" id="LGFU01000005">
    <property type="protein sequence ID" value="KUK46852.1"/>
    <property type="molecule type" value="Genomic_DNA"/>
</dbReference>
<reference evidence="4 5" key="1">
    <citation type="journal article" date="2015" name="MBio">
        <title>Genome-Resolved Metagenomic Analysis Reveals Roles for Candidate Phyla and Other Microbial Community Members in Biogeochemical Transformations in Oil Reservoirs.</title>
        <authorList>
            <person name="Hu P."/>
            <person name="Tom L."/>
            <person name="Singh A."/>
            <person name="Thomas B.C."/>
            <person name="Baker B.J."/>
            <person name="Piceno Y.M."/>
            <person name="Andersen G.L."/>
            <person name="Banfield J.F."/>
        </authorList>
    </citation>
    <scope>NUCLEOTIDE SEQUENCE [LARGE SCALE GENOMIC DNA]</scope>
    <source>
        <strain evidence="4">46_16</strain>
    </source>
</reference>
<feature type="compositionally biased region" description="Polar residues" evidence="2">
    <location>
        <begin position="43"/>
        <end position="71"/>
    </location>
</feature>
<dbReference type="Proteomes" id="UP000064249">
    <property type="component" value="Unassembled WGS sequence"/>
</dbReference>
<dbReference type="PROSITE" id="PS50968">
    <property type="entry name" value="BIOTINYL_LIPOYL"/>
    <property type="match status" value="1"/>
</dbReference>
<dbReference type="InterPro" id="IPR011053">
    <property type="entry name" value="Single_hybrid_motif"/>
</dbReference>
<dbReference type="FunFam" id="2.40.50.100:FF:000003">
    <property type="entry name" value="Acetyl-CoA carboxylase biotin carboxyl carrier protein"/>
    <property type="match status" value="1"/>
</dbReference>
<dbReference type="PANTHER" id="PTHR45266">
    <property type="entry name" value="OXALOACETATE DECARBOXYLASE ALPHA CHAIN"/>
    <property type="match status" value="1"/>
</dbReference>
<evidence type="ECO:0000313" key="5">
    <source>
        <dbReference type="Proteomes" id="UP000064249"/>
    </source>
</evidence>
<dbReference type="CDD" id="cd06850">
    <property type="entry name" value="biotinyl_domain"/>
    <property type="match status" value="1"/>
</dbReference>
<dbReference type="SUPFAM" id="SSF51230">
    <property type="entry name" value="Single hybrid motif"/>
    <property type="match status" value="1"/>
</dbReference>
<dbReference type="Gene3D" id="2.40.50.100">
    <property type="match status" value="1"/>
</dbReference>
<evidence type="ECO:0000256" key="1">
    <source>
        <dbReference type="ARBA" id="ARBA00023267"/>
    </source>
</evidence>
<sequence>MKINVKIQDTTYEVTIGDINERPVKAIIDGETFEVWPEESKHSQTSAVASPTTNQTAEDIQPSAPTESSIITSNELRAPIPGVIIDIVVKAGDNVQIGQELCILEAMKMKNSIRANHAGTIEEILTKVGDQVKHGQILLRFKD</sequence>
<dbReference type="InterPro" id="IPR001882">
    <property type="entry name" value="Biotin_BS"/>
</dbReference>
<keyword evidence="1" id="KW-0092">Biotin</keyword>
<gene>
    <name evidence="4" type="ORF">XD73_0256</name>
</gene>
<feature type="region of interest" description="Disordered" evidence="2">
    <location>
        <begin position="38"/>
        <end position="71"/>
    </location>
</feature>
<dbReference type="AlphaFoldDB" id="A0A101FYJ2"/>
<organism evidence="4 5">
    <name type="scientific">Anaerolinea thermophila</name>
    <dbReference type="NCBI Taxonomy" id="167964"/>
    <lineage>
        <taxon>Bacteria</taxon>
        <taxon>Bacillati</taxon>
        <taxon>Chloroflexota</taxon>
        <taxon>Anaerolineae</taxon>
        <taxon>Anaerolineales</taxon>
        <taxon>Anaerolineaceae</taxon>
        <taxon>Anaerolinea</taxon>
    </lineage>
</organism>
<evidence type="ECO:0000256" key="2">
    <source>
        <dbReference type="SAM" id="MobiDB-lite"/>
    </source>
</evidence>
<name>A0A101FYJ2_9CHLR</name>
<dbReference type="PANTHER" id="PTHR45266:SF3">
    <property type="entry name" value="OXALOACETATE DECARBOXYLASE ALPHA CHAIN"/>
    <property type="match status" value="1"/>
</dbReference>
<dbReference type="InterPro" id="IPR050709">
    <property type="entry name" value="Biotin_Carboxyl_Carrier/Decarb"/>
</dbReference>
<protein>
    <submittedName>
        <fullName evidence="4">Biotin/lipoyl attachment domain-containing protein</fullName>
    </submittedName>
</protein>
<comment type="caution">
    <text evidence="4">The sequence shown here is derived from an EMBL/GenBank/DDBJ whole genome shotgun (WGS) entry which is preliminary data.</text>
</comment>
<evidence type="ECO:0000259" key="3">
    <source>
        <dbReference type="PROSITE" id="PS50968"/>
    </source>
</evidence>
<dbReference type="PROSITE" id="PS00188">
    <property type="entry name" value="BIOTIN"/>
    <property type="match status" value="1"/>
</dbReference>
<evidence type="ECO:0000313" key="4">
    <source>
        <dbReference type="EMBL" id="KUK46852.1"/>
    </source>
</evidence>
<accession>A0A101FYJ2</accession>
<feature type="domain" description="Lipoyl-binding" evidence="3">
    <location>
        <begin position="66"/>
        <end position="142"/>
    </location>
</feature>
<dbReference type="InterPro" id="IPR000089">
    <property type="entry name" value="Biotin_lipoyl"/>
</dbReference>
<proteinExistence type="predicted"/>